<sequence length="283" mass="31114">MVAAFTATASAAAMAKGRGVVYAEASDKKTIYDSSISEESSAYNERTHRRPTETRISAALGNLRAEGSHVAKGIQHHGQQLIRQWIAAEQRVERVVRSTVPEGERLAPGIVYVGVAMLAGPIFTRRRNVVVRWLSPWVFGTAAMAWFLPGTTAVVVRNVWGRYGDPTTIDRAKEWWTELCKAQRRMRDAMTDRVQQLRMSLQEGRGFSMAVPAKTAQVVEEPTQEPHSAWDVAAEAAIPVLEAEAAVAVPDEVSVKSNGTEGKQESTEKKSKLPLGFKDKVDN</sequence>
<organism evidence="3 4">
    <name type="scientific">Coemansia guatemalensis</name>
    <dbReference type="NCBI Taxonomy" id="2761395"/>
    <lineage>
        <taxon>Eukaryota</taxon>
        <taxon>Fungi</taxon>
        <taxon>Fungi incertae sedis</taxon>
        <taxon>Zoopagomycota</taxon>
        <taxon>Kickxellomycotina</taxon>
        <taxon>Kickxellomycetes</taxon>
        <taxon>Kickxellales</taxon>
        <taxon>Kickxellaceae</taxon>
        <taxon>Coemansia</taxon>
    </lineage>
</organism>
<dbReference type="Pfam" id="PF09769">
    <property type="entry name" value="ApoO"/>
    <property type="match status" value="1"/>
</dbReference>
<keyword evidence="4" id="KW-1185">Reference proteome</keyword>
<keyword evidence="1" id="KW-0496">Mitochondrion</keyword>
<reference evidence="3" key="1">
    <citation type="submission" date="2022-07" db="EMBL/GenBank/DDBJ databases">
        <title>Phylogenomic reconstructions and comparative analyses of Kickxellomycotina fungi.</title>
        <authorList>
            <person name="Reynolds N.K."/>
            <person name="Stajich J.E."/>
            <person name="Barry K."/>
            <person name="Grigoriev I.V."/>
            <person name="Crous P."/>
            <person name="Smith M.E."/>
        </authorList>
    </citation>
    <scope>NUCLEOTIDE SEQUENCE</scope>
    <source>
        <strain evidence="3">NRRL 1565</strain>
    </source>
</reference>
<feature type="compositionally biased region" description="Basic and acidic residues" evidence="2">
    <location>
        <begin position="262"/>
        <end position="283"/>
    </location>
</feature>
<dbReference type="InterPro" id="IPR033181">
    <property type="entry name" value="Mic26_fungi"/>
</dbReference>
<proteinExistence type="predicted"/>
<dbReference type="PANTHER" id="PTHR28268:SF1">
    <property type="entry name" value="MICOS SUBUNIT MIC26"/>
    <property type="match status" value="1"/>
</dbReference>
<protein>
    <recommendedName>
        <fullName evidence="1">MICOS complex subunit</fullName>
    </recommendedName>
</protein>
<dbReference type="OrthoDB" id="2399148at2759"/>
<keyword evidence="1" id="KW-0472">Membrane</keyword>
<dbReference type="GO" id="GO:0061617">
    <property type="term" value="C:MICOS complex"/>
    <property type="evidence" value="ECO:0007669"/>
    <property type="project" value="UniProtKB-UniRule"/>
</dbReference>
<name>A0A9W8I181_9FUNG</name>
<feature type="region of interest" description="Disordered" evidence="2">
    <location>
        <begin position="250"/>
        <end position="283"/>
    </location>
</feature>
<gene>
    <name evidence="3" type="ORF">H4R20_000538</name>
</gene>
<evidence type="ECO:0000313" key="3">
    <source>
        <dbReference type="EMBL" id="KAJ2808893.1"/>
    </source>
</evidence>
<comment type="subcellular location">
    <subcellularLocation>
        <location evidence="1">Mitochondrion inner membrane</location>
    </subcellularLocation>
</comment>
<keyword evidence="1" id="KW-0999">Mitochondrion inner membrane</keyword>
<dbReference type="AlphaFoldDB" id="A0A9W8I181"/>
<accession>A0A9W8I181</accession>
<evidence type="ECO:0000256" key="2">
    <source>
        <dbReference type="SAM" id="MobiDB-lite"/>
    </source>
</evidence>
<comment type="subunit">
    <text evidence="1">Component of the mitochondrial contact site and cristae organizing system (MICOS) complex.</text>
</comment>
<dbReference type="Proteomes" id="UP001140094">
    <property type="component" value="Unassembled WGS sequence"/>
</dbReference>
<comment type="caution">
    <text evidence="3">The sequence shown here is derived from an EMBL/GenBank/DDBJ whole genome shotgun (WGS) entry which is preliminary data.</text>
</comment>
<evidence type="ECO:0000313" key="4">
    <source>
        <dbReference type="Proteomes" id="UP001140094"/>
    </source>
</evidence>
<dbReference type="GO" id="GO:0042407">
    <property type="term" value="P:cristae formation"/>
    <property type="evidence" value="ECO:0007669"/>
    <property type="project" value="InterPro"/>
</dbReference>
<dbReference type="PANTHER" id="PTHR28268">
    <property type="entry name" value="MICOS SUBUNIT MIC26"/>
    <property type="match status" value="1"/>
</dbReference>
<comment type="function">
    <text evidence="1">Component of the MICOS complex, a large protein complex of the mitochondrial inner membrane that plays crucial roles in the maintenance of crista junctions, inner membrane architecture, and formation of contact sites to the outer membrane.</text>
</comment>
<dbReference type="EMBL" id="JANBUO010000018">
    <property type="protein sequence ID" value="KAJ2808893.1"/>
    <property type="molecule type" value="Genomic_DNA"/>
</dbReference>
<dbReference type="GO" id="GO:0044284">
    <property type="term" value="C:mitochondrial crista junction"/>
    <property type="evidence" value="ECO:0007669"/>
    <property type="project" value="TreeGrafter"/>
</dbReference>
<evidence type="ECO:0000256" key="1">
    <source>
        <dbReference type="RuleBase" id="RU363021"/>
    </source>
</evidence>
<dbReference type="InterPro" id="IPR019166">
    <property type="entry name" value="MIC26/MIC27"/>
</dbReference>